<gene>
    <name evidence="5" type="ORF">OBO34_08645</name>
</gene>
<dbReference type="RefSeq" id="WP_253019872.1">
    <property type="nucleotide sequence ID" value="NZ_JAOSHN010000003.1"/>
</dbReference>
<feature type="transmembrane region" description="Helical" evidence="2">
    <location>
        <begin position="6"/>
        <end position="29"/>
    </location>
</feature>
<keyword evidence="2" id="KW-0812">Transmembrane</keyword>
<dbReference type="Gene3D" id="3.40.710.10">
    <property type="entry name" value="DD-peptidase/beta-lactamase superfamily"/>
    <property type="match status" value="1"/>
</dbReference>
<organism evidence="5 6">
    <name type="scientific">Hominibacterium faecale</name>
    <dbReference type="NCBI Taxonomy" id="2839743"/>
    <lineage>
        <taxon>Bacteria</taxon>
        <taxon>Bacillati</taxon>
        <taxon>Bacillota</taxon>
        <taxon>Clostridia</taxon>
        <taxon>Peptostreptococcales</taxon>
        <taxon>Anaerovoracaceae</taxon>
        <taxon>Hominibacterium</taxon>
    </lineage>
</organism>
<feature type="domain" description="Penicillin-binding protein transpeptidase" evidence="3">
    <location>
        <begin position="364"/>
        <end position="568"/>
    </location>
</feature>
<evidence type="ECO:0000259" key="4">
    <source>
        <dbReference type="Pfam" id="PF05569"/>
    </source>
</evidence>
<keyword evidence="6" id="KW-1185">Reference proteome</keyword>
<comment type="caution">
    <text evidence="5">The sequence shown here is derived from an EMBL/GenBank/DDBJ whole genome shotgun (WGS) entry which is preliminary data.</text>
</comment>
<keyword evidence="2" id="KW-1133">Transmembrane helix</keyword>
<feature type="transmembrane region" description="Helical" evidence="2">
    <location>
        <begin position="308"/>
        <end position="328"/>
    </location>
</feature>
<protein>
    <submittedName>
        <fullName evidence="5">BlaR1 family beta-lactam sensor/signal transducer</fullName>
    </submittedName>
</protein>
<dbReference type="Proteomes" id="UP001065549">
    <property type="component" value="Unassembled WGS sequence"/>
</dbReference>
<reference evidence="5" key="1">
    <citation type="submission" date="2022-09" db="EMBL/GenBank/DDBJ databases">
        <title>Culturomic study of gut microbiota in children with autism spectrum disorder.</title>
        <authorList>
            <person name="Efimov B.A."/>
            <person name="Chaplin A.V."/>
            <person name="Sokolova S.R."/>
            <person name="Pikina A.P."/>
            <person name="Korzhanova M."/>
            <person name="Belova V."/>
            <person name="Korostin D."/>
        </authorList>
    </citation>
    <scope>NUCLEOTIDE SEQUENCE</scope>
    <source>
        <strain evidence="5">ASD5510</strain>
    </source>
</reference>
<name>A0A9J6QLS5_9FIRM</name>
<evidence type="ECO:0000313" key="6">
    <source>
        <dbReference type="Proteomes" id="UP001065549"/>
    </source>
</evidence>
<dbReference type="SUPFAM" id="SSF56601">
    <property type="entry name" value="beta-lactamase/transpeptidase-like"/>
    <property type="match status" value="1"/>
</dbReference>
<dbReference type="PANTHER" id="PTHR34978">
    <property type="entry name" value="POSSIBLE SENSOR-TRANSDUCER PROTEIN BLAR"/>
    <property type="match status" value="1"/>
</dbReference>
<evidence type="ECO:0000259" key="3">
    <source>
        <dbReference type="Pfam" id="PF00905"/>
    </source>
</evidence>
<dbReference type="InterPro" id="IPR001460">
    <property type="entry name" value="PCN-bd_Tpept"/>
</dbReference>
<dbReference type="InterPro" id="IPR052173">
    <property type="entry name" value="Beta-lactam_resp_regulator"/>
</dbReference>
<dbReference type="AlphaFoldDB" id="A0A9J6QLS5"/>
<dbReference type="InterPro" id="IPR008756">
    <property type="entry name" value="Peptidase_M56"/>
</dbReference>
<dbReference type="Pfam" id="PF05569">
    <property type="entry name" value="Peptidase_M56"/>
    <property type="match status" value="1"/>
</dbReference>
<dbReference type="Pfam" id="PF00905">
    <property type="entry name" value="Transpeptidase"/>
    <property type="match status" value="1"/>
</dbReference>
<comment type="similarity">
    <text evidence="1">Belongs to the peptidase M56 family.</text>
</comment>
<dbReference type="EMBL" id="JAOSHN010000003">
    <property type="protein sequence ID" value="MCU7378424.1"/>
    <property type="molecule type" value="Genomic_DNA"/>
</dbReference>
<feature type="transmembrane region" description="Helical" evidence="2">
    <location>
        <begin position="104"/>
        <end position="126"/>
    </location>
</feature>
<dbReference type="CDD" id="cd07341">
    <property type="entry name" value="M56_BlaR1_MecR1_like"/>
    <property type="match status" value="1"/>
</dbReference>
<evidence type="ECO:0000256" key="2">
    <source>
        <dbReference type="SAM" id="Phobius"/>
    </source>
</evidence>
<dbReference type="InterPro" id="IPR012338">
    <property type="entry name" value="Beta-lactam/transpept-like"/>
</dbReference>
<keyword evidence="2" id="KW-0472">Membrane</keyword>
<evidence type="ECO:0000313" key="5">
    <source>
        <dbReference type="EMBL" id="MCU7378424.1"/>
    </source>
</evidence>
<feature type="transmembrane region" description="Helical" evidence="2">
    <location>
        <begin position="41"/>
        <end position="58"/>
    </location>
</feature>
<dbReference type="NCBIfam" id="NF000326">
    <property type="entry name" value="blaR1_generic"/>
    <property type="match status" value="1"/>
</dbReference>
<accession>A0A9J6QLS5</accession>
<sequence>MTEWFFYGLIYSLILALLLASLLLVKRLFSKQLSPRGQYRLWLVLPAVCTAPFLPFSAGDLLPQRTGLASAAGSISIDPSVAPSSGMETVRDLAVDIHQGVPQMLILLLLLVWAAGALFMFSKIVYQLWLSRRFLHSAAAVQDASQLALFYECKKQAGIRRTVTLSSSPLCRTPSALGILRPHVMLPNDYGCRELKYVLLHELAHHRYRDPLTNLLVTCFKAVFWFNPMVHLSFQRIALDREMACDDLVLELLEQHEAVLYGRAILNCAHKSHPAALALAESGSIRRRILQIADHRQESAAGKRISRILLGLFLCLTVFCVPSVWALADSTYHPDQKLPISHEDLSPYFQNMEGSFVLFDQSDNRYTIYNEKAARTRVSPDSTYKIYSGLLALESGAITRDRSELKWDGTDYPFEEWNRDQTLDSAMKSSVNWYFQRLDRMAGKENLQKFISSISYGNEDLSSGIEDSWLEASLAVSPLEQVQLLQALYENKWNFDPQNISAVKNALHISDNVFGKTGTGSVNGRLVNGWFVGWLDSGQTAYFFAANVQAKDGASGSHAMEITRQILQDKGLLGK</sequence>
<evidence type="ECO:0000256" key="1">
    <source>
        <dbReference type="ARBA" id="ARBA00011075"/>
    </source>
</evidence>
<dbReference type="GO" id="GO:0008658">
    <property type="term" value="F:penicillin binding"/>
    <property type="evidence" value="ECO:0007669"/>
    <property type="project" value="InterPro"/>
</dbReference>
<dbReference type="PANTHER" id="PTHR34978:SF3">
    <property type="entry name" value="SLR0241 PROTEIN"/>
    <property type="match status" value="1"/>
</dbReference>
<proteinExistence type="inferred from homology"/>
<feature type="domain" description="Peptidase M56" evidence="4">
    <location>
        <begin position="12"/>
        <end position="290"/>
    </location>
</feature>